<name>A0ABQ4U217_9HYPH</name>
<evidence type="ECO:0000259" key="8">
    <source>
        <dbReference type="PROSITE" id="PS50112"/>
    </source>
</evidence>
<feature type="domain" description="PAS" evidence="8">
    <location>
        <begin position="200"/>
        <end position="264"/>
    </location>
</feature>
<keyword evidence="4" id="KW-0808">Transferase</keyword>
<evidence type="ECO:0000256" key="3">
    <source>
        <dbReference type="ARBA" id="ARBA00022553"/>
    </source>
</evidence>
<dbReference type="EMBL" id="BPRB01000220">
    <property type="protein sequence ID" value="GJE61510.1"/>
    <property type="molecule type" value="Genomic_DNA"/>
</dbReference>
<dbReference type="InterPro" id="IPR005467">
    <property type="entry name" value="His_kinase_dom"/>
</dbReference>
<dbReference type="SMART" id="SM00387">
    <property type="entry name" value="HATPase_c"/>
    <property type="match status" value="1"/>
</dbReference>
<dbReference type="Proteomes" id="UP001055057">
    <property type="component" value="Unassembled WGS sequence"/>
</dbReference>
<dbReference type="PANTHER" id="PTHR43047:SF72">
    <property type="entry name" value="OSMOSENSING HISTIDINE PROTEIN KINASE SLN1"/>
    <property type="match status" value="1"/>
</dbReference>
<dbReference type="SUPFAM" id="SSF55874">
    <property type="entry name" value="ATPase domain of HSP90 chaperone/DNA topoisomerase II/histidine kinase"/>
    <property type="match status" value="1"/>
</dbReference>
<dbReference type="InterPro" id="IPR035965">
    <property type="entry name" value="PAS-like_dom_sf"/>
</dbReference>
<dbReference type="Pfam" id="PF13188">
    <property type="entry name" value="PAS_8"/>
    <property type="match status" value="1"/>
</dbReference>
<dbReference type="InterPro" id="IPR003594">
    <property type="entry name" value="HATPase_dom"/>
</dbReference>
<dbReference type="Gene3D" id="3.30.450.20">
    <property type="entry name" value="PAS domain"/>
    <property type="match status" value="1"/>
</dbReference>
<comment type="catalytic activity">
    <reaction evidence="1">
        <text>ATP + protein L-histidine = ADP + protein N-phospho-L-histidine.</text>
        <dbReference type="EC" id="2.7.13.3"/>
    </reaction>
</comment>
<dbReference type="CDD" id="cd00082">
    <property type="entry name" value="HisKA"/>
    <property type="match status" value="1"/>
</dbReference>
<dbReference type="SUPFAM" id="SSF47384">
    <property type="entry name" value="Homodimeric domain of signal transducing histidine kinase"/>
    <property type="match status" value="1"/>
</dbReference>
<sequence length="539" mass="55484">MEKTLSEAAEAARTDPASDLSVTEHAAFREIARALGARYAGDEAAPEADPAEPALPRAAGGAVMPFPGTRMGPAEAGVDPAAILEGLPAAILIHRGDGILAANRRLLDLTGFSDLAALAQAGIDRLFPRLPPGRPDEPAIDAPVLLKTADGRSRPVAVRRGRLPWQGAPATSLLLHEASEDDPARERAAERIARSFRDAHAAEAAGTLDALEDGIVTIDGAGRVLALNRSAAALFACAPREVVGNAFAGLFEAQTGEALRTALRVPGSDPVPVSVRGAALTLRIAQAGSEGRRVAVLRATEPAPPARDRSASFARFAGEIRPPVTGIVGLAEAMEAERLGPLGDGRQRGCLHEIRASGEHVLGLLSDLVDLAAIEAGGLAMTVGPLALNDLVAGCVERLQAQAASGHIVLRTSFSPDLALLEADEPSLSRAASTVIANAIRLTGAGGQVIVSTMPAERGAVALRVRDTGAGMSADEVAAALEPFRDGAASGQRTDGRGLGLPLTRALVEANHGQLLISSRKDEGTLVEILLPGRRAMSA</sequence>
<dbReference type="PROSITE" id="PS50109">
    <property type="entry name" value="HIS_KIN"/>
    <property type="match status" value="1"/>
</dbReference>
<dbReference type="SUPFAM" id="SSF55785">
    <property type="entry name" value="PYP-like sensor domain (PAS domain)"/>
    <property type="match status" value="1"/>
</dbReference>
<evidence type="ECO:0000313" key="9">
    <source>
        <dbReference type="EMBL" id="GJE61510.1"/>
    </source>
</evidence>
<reference evidence="9" key="1">
    <citation type="journal article" date="2021" name="Front. Microbiol.">
        <title>Comprehensive Comparative Genomics and Phenotyping of Methylobacterium Species.</title>
        <authorList>
            <person name="Alessa O."/>
            <person name="Ogura Y."/>
            <person name="Fujitani Y."/>
            <person name="Takami H."/>
            <person name="Hayashi T."/>
            <person name="Sahin N."/>
            <person name="Tani A."/>
        </authorList>
    </citation>
    <scope>NUCLEOTIDE SEQUENCE</scope>
    <source>
        <strain evidence="9">DSM 23632</strain>
    </source>
</reference>
<keyword evidence="5 9" id="KW-0418">Kinase</keyword>
<dbReference type="Pfam" id="PF00512">
    <property type="entry name" value="HisKA"/>
    <property type="match status" value="1"/>
</dbReference>
<dbReference type="PANTHER" id="PTHR43047">
    <property type="entry name" value="TWO-COMPONENT HISTIDINE PROTEIN KINASE"/>
    <property type="match status" value="1"/>
</dbReference>
<dbReference type="Pfam" id="PF02518">
    <property type="entry name" value="HATPase_c"/>
    <property type="match status" value="1"/>
</dbReference>
<dbReference type="CDD" id="cd00130">
    <property type="entry name" value="PAS"/>
    <property type="match status" value="1"/>
</dbReference>
<proteinExistence type="predicted"/>
<dbReference type="InterPro" id="IPR004358">
    <property type="entry name" value="Sig_transdc_His_kin-like_C"/>
</dbReference>
<dbReference type="SMART" id="SM00388">
    <property type="entry name" value="HisKA"/>
    <property type="match status" value="1"/>
</dbReference>
<feature type="region of interest" description="Disordered" evidence="6">
    <location>
        <begin position="1"/>
        <end position="21"/>
    </location>
</feature>
<dbReference type="EC" id="2.7.13.3" evidence="2"/>
<organism evidence="9 10">
    <name type="scientific">Methylobacterium trifolii</name>
    <dbReference type="NCBI Taxonomy" id="1003092"/>
    <lineage>
        <taxon>Bacteria</taxon>
        <taxon>Pseudomonadati</taxon>
        <taxon>Pseudomonadota</taxon>
        <taxon>Alphaproteobacteria</taxon>
        <taxon>Hyphomicrobiales</taxon>
        <taxon>Methylobacteriaceae</taxon>
        <taxon>Methylobacterium</taxon>
    </lineage>
</organism>
<keyword evidence="3" id="KW-0597">Phosphoprotein</keyword>
<feature type="domain" description="Histidine kinase" evidence="7">
    <location>
        <begin position="315"/>
        <end position="535"/>
    </location>
</feature>
<feature type="compositionally biased region" description="Basic and acidic residues" evidence="6">
    <location>
        <begin position="1"/>
        <end position="13"/>
    </location>
</feature>
<evidence type="ECO:0000259" key="7">
    <source>
        <dbReference type="PROSITE" id="PS50109"/>
    </source>
</evidence>
<evidence type="ECO:0000256" key="2">
    <source>
        <dbReference type="ARBA" id="ARBA00012438"/>
    </source>
</evidence>
<dbReference type="InterPro" id="IPR000014">
    <property type="entry name" value="PAS"/>
</dbReference>
<gene>
    <name evidence="9" type="primary">pdhS</name>
    <name evidence="9" type="ORF">MPOCJGCO_3632</name>
</gene>
<evidence type="ECO:0000256" key="4">
    <source>
        <dbReference type="ARBA" id="ARBA00022679"/>
    </source>
</evidence>
<evidence type="ECO:0000256" key="1">
    <source>
        <dbReference type="ARBA" id="ARBA00000085"/>
    </source>
</evidence>
<comment type="caution">
    <text evidence="9">The sequence shown here is derived from an EMBL/GenBank/DDBJ whole genome shotgun (WGS) entry which is preliminary data.</text>
</comment>
<evidence type="ECO:0000256" key="5">
    <source>
        <dbReference type="ARBA" id="ARBA00022777"/>
    </source>
</evidence>
<dbReference type="Pfam" id="PF08448">
    <property type="entry name" value="PAS_4"/>
    <property type="match status" value="1"/>
</dbReference>
<evidence type="ECO:0000256" key="6">
    <source>
        <dbReference type="SAM" id="MobiDB-lite"/>
    </source>
</evidence>
<reference evidence="9" key="2">
    <citation type="submission" date="2021-08" db="EMBL/GenBank/DDBJ databases">
        <authorList>
            <person name="Tani A."/>
            <person name="Ola A."/>
            <person name="Ogura Y."/>
            <person name="Katsura K."/>
            <person name="Hayashi T."/>
        </authorList>
    </citation>
    <scope>NUCLEOTIDE SEQUENCE</scope>
    <source>
        <strain evidence="9">DSM 23632</strain>
    </source>
</reference>
<dbReference type="Gene3D" id="1.10.287.130">
    <property type="match status" value="1"/>
</dbReference>
<protein>
    <recommendedName>
        <fullName evidence="2">histidine kinase</fullName>
        <ecNumber evidence="2">2.7.13.3</ecNumber>
    </recommendedName>
</protein>
<dbReference type="GO" id="GO:0016301">
    <property type="term" value="F:kinase activity"/>
    <property type="evidence" value="ECO:0007669"/>
    <property type="project" value="UniProtKB-KW"/>
</dbReference>
<dbReference type="PRINTS" id="PR00344">
    <property type="entry name" value="BCTRLSENSOR"/>
</dbReference>
<dbReference type="PROSITE" id="PS50112">
    <property type="entry name" value="PAS"/>
    <property type="match status" value="1"/>
</dbReference>
<dbReference type="InterPro" id="IPR013656">
    <property type="entry name" value="PAS_4"/>
</dbReference>
<dbReference type="SMART" id="SM00091">
    <property type="entry name" value="PAS"/>
    <property type="match status" value="2"/>
</dbReference>
<evidence type="ECO:0000313" key="10">
    <source>
        <dbReference type="Proteomes" id="UP001055057"/>
    </source>
</evidence>
<accession>A0ABQ4U217</accession>
<dbReference type="InterPro" id="IPR036890">
    <property type="entry name" value="HATPase_C_sf"/>
</dbReference>
<dbReference type="Gene3D" id="3.30.565.10">
    <property type="entry name" value="Histidine kinase-like ATPase, C-terminal domain"/>
    <property type="match status" value="1"/>
</dbReference>
<keyword evidence="10" id="KW-1185">Reference proteome</keyword>
<dbReference type="InterPro" id="IPR036097">
    <property type="entry name" value="HisK_dim/P_sf"/>
</dbReference>
<dbReference type="InterPro" id="IPR003661">
    <property type="entry name" value="HisK_dim/P_dom"/>
</dbReference>